<feature type="domain" description="SEP" evidence="4">
    <location>
        <begin position="251"/>
        <end position="316"/>
    </location>
</feature>
<evidence type="ECO:0000259" key="4">
    <source>
        <dbReference type="PROSITE" id="PS51399"/>
    </source>
</evidence>
<dbReference type="AlphaFoldDB" id="A0A6G1LTF6"/>
<evidence type="ECO:0000256" key="1">
    <source>
        <dbReference type="ARBA" id="ARBA00022786"/>
    </source>
</evidence>
<dbReference type="EMBL" id="WIWS01000111">
    <property type="protein sequence ID" value="KAF3206031.1"/>
    <property type="molecule type" value="Genomic_DNA"/>
</dbReference>
<dbReference type="Gene3D" id="3.10.20.90">
    <property type="entry name" value="Phosphatidylinositol 3-kinase Catalytic Subunit, Chain A, domain 1"/>
    <property type="match status" value="1"/>
</dbReference>
<dbReference type="FunFam" id="3.10.20.90:FF:000179">
    <property type="entry name" value="Plant UBX domain-containing protein 4"/>
    <property type="match status" value="1"/>
</dbReference>
<dbReference type="SMART" id="SM00553">
    <property type="entry name" value="SEP"/>
    <property type="match status" value="1"/>
</dbReference>
<dbReference type="Pfam" id="PF14555">
    <property type="entry name" value="UBA_4"/>
    <property type="match status" value="1"/>
</dbReference>
<proteinExistence type="predicted"/>
<evidence type="ECO:0000313" key="8">
    <source>
        <dbReference type="Proteomes" id="UP000483672"/>
    </source>
</evidence>
<protein>
    <recommendedName>
        <fullName evidence="9">UBX domain-containing protein 1</fullName>
    </recommendedName>
</protein>
<dbReference type="InterPro" id="IPR029071">
    <property type="entry name" value="Ubiquitin-like_domsf"/>
</dbReference>
<dbReference type="SUPFAM" id="SSF46934">
    <property type="entry name" value="UBA-like"/>
    <property type="match status" value="1"/>
</dbReference>
<dbReference type="InterPro" id="IPR036241">
    <property type="entry name" value="NSFL1C_SEP_dom_sf"/>
</dbReference>
<dbReference type="Pfam" id="PF08059">
    <property type="entry name" value="SEP"/>
    <property type="match status" value="1"/>
</dbReference>
<dbReference type="PROSITE" id="PS50033">
    <property type="entry name" value="UBX"/>
    <property type="match status" value="1"/>
</dbReference>
<evidence type="ECO:0000313" key="5">
    <source>
        <dbReference type="EMBL" id="KAF3206031.1"/>
    </source>
</evidence>
<feature type="compositionally biased region" description="Low complexity" evidence="2">
    <location>
        <begin position="42"/>
        <end position="60"/>
    </location>
</feature>
<feature type="domain" description="UBX" evidence="3">
    <location>
        <begin position="367"/>
        <end position="444"/>
    </location>
</feature>
<dbReference type="Proteomes" id="UP000483672">
    <property type="component" value="Unassembled WGS sequence"/>
</dbReference>
<dbReference type="SUPFAM" id="SSF54236">
    <property type="entry name" value="Ubiquitin-like"/>
    <property type="match status" value="1"/>
</dbReference>
<dbReference type="GO" id="GO:0043161">
    <property type="term" value="P:proteasome-mediated ubiquitin-dependent protein catabolic process"/>
    <property type="evidence" value="ECO:0007669"/>
    <property type="project" value="TreeGrafter"/>
</dbReference>
<dbReference type="SUPFAM" id="SSF102848">
    <property type="entry name" value="NSFL1 (p97 ATPase) cofactor p47, SEP domain"/>
    <property type="match status" value="1"/>
</dbReference>
<dbReference type="GO" id="GO:0007030">
    <property type="term" value="P:Golgi organization"/>
    <property type="evidence" value="ECO:0007669"/>
    <property type="project" value="TreeGrafter"/>
</dbReference>
<dbReference type="EMBL" id="WIPF01000094">
    <property type="protein sequence ID" value="KAF3210446.1"/>
    <property type="molecule type" value="Genomic_DNA"/>
</dbReference>
<dbReference type="Pfam" id="PF00789">
    <property type="entry name" value="UBX"/>
    <property type="match status" value="1"/>
</dbReference>
<dbReference type="GO" id="GO:0000045">
    <property type="term" value="P:autophagosome assembly"/>
    <property type="evidence" value="ECO:0007669"/>
    <property type="project" value="TreeGrafter"/>
</dbReference>
<dbReference type="GO" id="GO:0005829">
    <property type="term" value="C:cytosol"/>
    <property type="evidence" value="ECO:0007669"/>
    <property type="project" value="TreeGrafter"/>
</dbReference>
<name>A0A6G1LTF6_ORBOL</name>
<dbReference type="InterPro" id="IPR012989">
    <property type="entry name" value="SEP_domain"/>
</dbReference>
<evidence type="ECO:0000259" key="3">
    <source>
        <dbReference type="PROSITE" id="PS50033"/>
    </source>
</evidence>
<dbReference type="Gene3D" id="1.10.8.10">
    <property type="entry name" value="DNA helicase RuvA subunit, C-terminal domain"/>
    <property type="match status" value="1"/>
</dbReference>
<dbReference type="InterPro" id="IPR001012">
    <property type="entry name" value="UBX_dom"/>
</dbReference>
<dbReference type="SMART" id="SM00166">
    <property type="entry name" value="UBX"/>
    <property type="match status" value="1"/>
</dbReference>
<dbReference type="CDD" id="cd14348">
    <property type="entry name" value="UBA_p47"/>
    <property type="match status" value="1"/>
</dbReference>
<keyword evidence="1" id="KW-0833">Ubl conjugation pathway</keyword>
<dbReference type="GO" id="GO:0061025">
    <property type="term" value="P:membrane fusion"/>
    <property type="evidence" value="ECO:0007669"/>
    <property type="project" value="TreeGrafter"/>
</dbReference>
<dbReference type="GO" id="GO:0005634">
    <property type="term" value="C:nucleus"/>
    <property type="evidence" value="ECO:0007669"/>
    <property type="project" value="TreeGrafter"/>
</dbReference>
<dbReference type="Gene3D" id="3.30.420.210">
    <property type="entry name" value="SEP domain"/>
    <property type="match status" value="1"/>
</dbReference>
<accession>A0A6G1LTF6</accession>
<dbReference type="InterPro" id="IPR009060">
    <property type="entry name" value="UBA-like_sf"/>
</dbReference>
<feature type="region of interest" description="Disordered" evidence="2">
    <location>
        <begin position="42"/>
        <end position="146"/>
    </location>
</feature>
<dbReference type="GO" id="GO:0031468">
    <property type="term" value="P:nuclear membrane reassembly"/>
    <property type="evidence" value="ECO:0007669"/>
    <property type="project" value="TreeGrafter"/>
</dbReference>
<dbReference type="FunFam" id="3.30.420.210:FF:000002">
    <property type="entry name" value="UBX domain-containing protein 1"/>
    <property type="match status" value="1"/>
</dbReference>
<comment type="caution">
    <text evidence="6">The sequence shown here is derived from an EMBL/GenBank/DDBJ whole genome shotgun (WGS) entry which is preliminary data.</text>
</comment>
<evidence type="ECO:0008006" key="9">
    <source>
        <dbReference type="Google" id="ProtNLM"/>
    </source>
</evidence>
<dbReference type="PANTHER" id="PTHR23333:SF20">
    <property type="entry name" value="NSFL1 COFACTOR P47"/>
    <property type="match status" value="1"/>
</dbReference>
<sequence length="446" mass="47940">MADHDEIVAQFVELTQAPPENARAILESSNWQLQEALDLFYAAPEDAGAPRPRPAAAQAQDMEEDDWEAPQALRKATPPPTGASAGLGRTLGGASVGEPAERAIQPAVQPPRRRGMMTLGDIGRSTAPGRGGSPGDDSDEEAGQDMFAGGEKSGLAVENPNKPGQRGLDSVRNILKQAQEYAKRPTIYLDLLLTFYGSRGSRARQQQPDDDDEDEAPPSRFTGRGMTLGSDDAPSQVVEDPTADTLRPPPKVTRNLYFWRDGFSVEDGPLLRYDDPAHQETLRGIEAGRAPLHLMGVLPGQPTDVNVHRKMDEDYVQPKKKFVPFGGAGQRLGAPTPGFDSAPTSSSTSAAVTAPAQPAAQTVSVDSSAPTTSVQIRLGDGTRLVSRFNHTHTVGDIYAFVNASNTASRSRNYVLQTTFPPKELKEMDQILKDAGLLNAVVVQKWT</sequence>
<evidence type="ECO:0000256" key="2">
    <source>
        <dbReference type="SAM" id="MobiDB-lite"/>
    </source>
</evidence>
<feature type="region of interest" description="Disordered" evidence="2">
    <location>
        <begin position="200"/>
        <end position="249"/>
    </location>
</feature>
<evidence type="ECO:0000313" key="7">
    <source>
        <dbReference type="Proteomes" id="UP000472727"/>
    </source>
</evidence>
<dbReference type="Proteomes" id="UP000472727">
    <property type="component" value="Unassembled WGS sequence"/>
</dbReference>
<dbReference type="CDD" id="cd01770">
    <property type="entry name" value="UBX_UBXN2"/>
    <property type="match status" value="1"/>
</dbReference>
<reference evidence="7 8" key="1">
    <citation type="submission" date="2019-06" db="EMBL/GenBank/DDBJ databases">
        <authorList>
            <person name="Palmer J.M."/>
        </authorList>
    </citation>
    <scope>NUCLEOTIDE SEQUENCE [LARGE SCALE GENOMIC DNA]</scope>
    <source>
        <strain evidence="5 7">TWF106</strain>
        <strain evidence="6 8">TWF191</strain>
    </source>
</reference>
<evidence type="ECO:0000313" key="6">
    <source>
        <dbReference type="EMBL" id="KAF3210446.1"/>
    </source>
</evidence>
<dbReference type="PANTHER" id="PTHR23333">
    <property type="entry name" value="UBX DOMAIN CONTAINING PROTEIN"/>
    <property type="match status" value="1"/>
</dbReference>
<dbReference type="GO" id="GO:0043130">
    <property type="term" value="F:ubiquitin binding"/>
    <property type="evidence" value="ECO:0007669"/>
    <property type="project" value="TreeGrafter"/>
</dbReference>
<organism evidence="6 8">
    <name type="scientific">Orbilia oligospora</name>
    <name type="common">Nematode-trapping fungus</name>
    <name type="synonym">Arthrobotrys oligospora</name>
    <dbReference type="NCBI Taxonomy" id="2813651"/>
    <lineage>
        <taxon>Eukaryota</taxon>
        <taxon>Fungi</taxon>
        <taxon>Dikarya</taxon>
        <taxon>Ascomycota</taxon>
        <taxon>Pezizomycotina</taxon>
        <taxon>Orbiliomycetes</taxon>
        <taxon>Orbiliales</taxon>
        <taxon>Orbiliaceae</taxon>
        <taxon>Orbilia</taxon>
    </lineage>
</organism>
<feature type="region of interest" description="Disordered" evidence="2">
    <location>
        <begin position="328"/>
        <end position="354"/>
    </location>
</feature>
<dbReference type="PROSITE" id="PS51399">
    <property type="entry name" value="SEP"/>
    <property type="match status" value="1"/>
</dbReference>
<gene>
    <name evidence="5" type="ORF">TWF106_000916</name>
    <name evidence="6" type="ORF">TWF191_011178</name>
</gene>
<feature type="compositionally biased region" description="Low complexity" evidence="2">
    <location>
        <begin position="341"/>
        <end position="354"/>
    </location>
</feature>